<feature type="compositionally biased region" description="Basic and acidic residues" evidence="1">
    <location>
        <begin position="24"/>
        <end position="64"/>
    </location>
</feature>
<dbReference type="EMBL" id="JAVRRD010000028">
    <property type="protein sequence ID" value="KAK5046859.1"/>
    <property type="molecule type" value="Genomic_DNA"/>
</dbReference>
<feature type="domain" description="DUF7025" evidence="2">
    <location>
        <begin position="541"/>
        <end position="693"/>
    </location>
</feature>
<feature type="region of interest" description="Disordered" evidence="1">
    <location>
        <begin position="24"/>
        <end position="184"/>
    </location>
</feature>
<reference evidence="3 4" key="1">
    <citation type="submission" date="2023-08" db="EMBL/GenBank/DDBJ databases">
        <title>Black Yeasts Isolated from many extreme environments.</title>
        <authorList>
            <person name="Coleine C."/>
            <person name="Stajich J.E."/>
            <person name="Selbmann L."/>
        </authorList>
    </citation>
    <scope>NUCLEOTIDE SEQUENCE [LARGE SCALE GENOMIC DNA]</scope>
    <source>
        <strain evidence="3 4">CCFEE 5792</strain>
    </source>
</reference>
<evidence type="ECO:0000259" key="2">
    <source>
        <dbReference type="Pfam" id="PF22942"/>
    </source>
</evidence>
<evidence type="ECO:0000313" key="3">
    <source>
        <dbReference type="EMBL" id="KAK5046859.1"/>
    </source>
</evidence>
<organism evidence="3 4">
    <name type="scientific">Exophiala bonariae</name>
    <dbReference type="NCBI Taxonomy" id="1690606"/>
    <lineage>
        <taxon>Eukaryota</taxon>
        <taxon>Fungi</taxon>
        <taxon>Dikarya</taxon>
        <taxon>Ascomycota</taxon>
        <taxon>Pezizomycotina</taxon>
        <taxon>Eurotiomycetes</taxon>
        <taxon>Chaetothyriomycetidae</taxon>
        <taxon>Chaetothyriales</taxon>
        <taxon>Herpotrichiellaceae</taxon>
        <taxon>Exophiala</taxon>
    </lineage>
</organism>
<dbReference type="PANTHER" id="PTHR46411:SF2">
    <property type="entry name" value="AAA+ ATPASE DOMAIN-CONTAINING PROTEIN"/>
    <property type="match status" value="1"/>
</dbReference>
<dbReference type="GeneID" id="89975379"/>
<gene>
    <name evidence="3" type="ORF">LTR84_007213</name>
</gene>
<evidence type="ECO:0000256" key="1">
    <source>
        <dbReference type="SAM" id="MobiDB-lite"/>
    </source>
</evidence>
<dbReference type="Proteomes" id="UP001358417">
    <property type="component" value="Unassembled WGS sequence"/>
</dbReference>
<dbReference type="AlphaFoldDB" id="A0AAV9MYP8"/>
<sequence length="741" mass="84272">MEPLRANGVQDILSNYTKWLNEQHSQEHRSFFEAEDRPSSDPEPSVERDHRRVESEIYALEKQRTSKSLFNIGGAGAEATSHESETSAPESEASYEQNPYFPNKEDSKSGNSEGEFEEDREDEEYGGDDDEDEEYSGDDDDDDHEEYSVDDEDEGYNDDNEESENDEESEVDEDLEHLSTNIKPQPADRLSVFKKPIETPLFNAITISDDQSAGSKIAERNLLALRGSKGSPELPEFHYIPEPYFADPNNRLRDYQTQLTLLEQQNKKRLLMPPLDKDTHTSMDAGIGLSSSVHPLASATAFQNGKTLQSGVDIRHLLQADGSSHLDLEKLQEYIEILQVEVAQLKSGQQDTSPSRFQILNRITQKQVSDRKGGAQFEWHLSSPYFDVPEWIEGQGSQRHLRCSLPLANFELYLEKNKDIAFVVYRDFHPERDIAPSNATHRPAKGTSGGAPQPTSESIRPIGRVLTEAIETLLSSRNDYSSLLSEYKSSKELHAPYLPVYNSRKDLHAIQEGLSAEAQKQFSLLLQYITDRYGDKYAAADSLFLEHKVSSENVPYLFKPGDILVERRQNRYAAFVASSWPSKGRVRYVSRLKGDIRSGENLPLYGSEESSKRVSNEKMRVQCWAVTGWYWAFDGHFQRQNCRHEFDIEVGEEINYDTTIRDSIDGGHDTSIGARQAKEQAIKDLSIFPLEYAEPDLVDRLQRRGSTFWKCRNRLLVSYMENGMADSQNMESFLLPVPVLI</sequence>
<comment type="caution">
    <text evidence="3">The sequence shown here is derived from an EMBL/GenBank/DDBJ whole genome shotgun (WGS) entry which is preliminary data.</text>
</comment>
<dbReference type="PANTHER" id="PTHR46411">
    <property type="entry name" value="FAMILY ATPASE, PUTATIVE-RELATED"/>
    <property type="match status" value="1"/>
</dbReference>
<name>A0AAV9MYP8_9EURO</name>
<keyword evidence="4" id="KW-1185">Reference proteome</keyword>
<feature type="region of interest" description="Disordered" evidence="1">
    <location>
        <begin position="433"/>
        <end position="458"/>
    </location>
</feature>
<protein>
    <recommendedName>
        <fullName evidence="2">DUF7025 domain-containing protein</fullName>
    </recommendedName>
</protein>
<proteinExistence type="predicted"/>
<accession>A0AAV9MYP8</accession>
<dbReference type="Pfam" id="PF22942">
    <property type="entry name" value="DUF7025"/>
    <property type="match status" value="1"/>
</dbReference>
<dbReference type="RefSeq" id="XP_064702432.1">
    <property type="nucleotide sequence ID" value="XM_064850766.1"/>
</dbReference>
<evidence type="ECO:0000313" key="4">
    <source>
        <dbReference type="Proteomes" id="UP001358417"/>
    </source>
</evidence>
<feature type="compositionally biased region" description="Acidic residues" evidence="1">
    <location>
        <begin position="114"/>
        <end position="175"/>
    </location>
</feature>
<dbReference type="InterPro" id="IPR054289">
    <property type="entry name" value="DUF7025"/>
</dbReference>